<sequence length="318" mass="35104">MDEPAPLKILITSEAQAIDYLQRARADEFKGKKVLISFSGWPTLDINVKGDRYHSTIPAGVMRGLVEYQGALNKAFALVSNSDTSKSLTEDNRKALDVTFEVKEGSSDISGDLAKQLSVIAQQAMNHMSGTEIVVTILGLAVIASLTYLGVSKIRTAGETAAEKQRLDFAKDVVESNVKLAQINKEVTQSALSVIKGAHDAELLRLGKSTLTRTDIEFYNRRTRSMSDKRRIDDSFHVIKLHTTDHKWKLILEHSTYGQIKVDLYKGDEAGKVLDEIQAAFRQEIPVKLFMVGSFKNESLVSASIVGTPTLGLLYDDE</sequence>
<organism evidence="1 2">
    <name type="scientific">Pseudomonas putida</name>
    <name type="common">Arthrobacter siderocapsulatus</name>
    <dbReference type="NCBI Taxonomy" id="303"/>
    <lineage>
        <taxon>Bacteria</taxon>
        <taxon>Pseudomonadati</taxon>
        <taxon>Pseudomonadota</taxon>
        <taxon>Gammaproteobacteria</taxon>
        <taxon>Pseudomonadales</taxon>
        <taxon>Pseudomonadaceae</taxon>
        <taxon>Pseudomonas</taxon>
    </lineage>
</organism>
<dbReference type="AlphaFoldDB" id="A0A1Q9R4G7"/>
<reference evidence="1 2" key="1">
    <citation type="submission" date="2016-10" db="EMBL/GenBank/DDBJ databases">
        <title>Genome Sequence of Pseudomonas putida GM4FR.</title>
        <authorList>
            <person name="Poehlein A."/>
            <person name="Wemheuer F."/>
            <person name="Hollensteiner J."/>
            <person name="Wemheuer B."/>
        </authorList>
    </citation>
    <scope>NUCLEOTIDE SEQUENCE [LARGE SCALE GENOMIC DNA]</scope>
    <source>
        <strain evidence="1 2">GM4FR</strain>
    </source>
</reference>
<dbReference type="EMBL" id="MKZO01000025">
    <property type="protein sequence ID" value="OLS62271.1"/>
    <property type="molecule type" value="Genomic_DNA"/>
</dbReference>
<gene>
    <name evidence="1" type="ORF">PSEMO_31820</name>
</gene>
<accession>A0A1Q9R4G7</accession>
<protein>
    <submittedName>
        <fullName evidence="1">Uncharacterized protein</fullName>
    </submittedName>
</protein>
<comment type="caution">
    <text evidence="1">The sequence shown here is derived from an EMBL/GenBank/DDBJ whole genome shotgun (WGS) entry which is preliminary data.</text>
</comment>
<evidence type="ECO:0000313" key="1">
    <source>
        <dbReference type="EMBL" id="OLS62271.1"/>
    </source>
</evidence>
<proteinExistence type="predicted"/>
<name>A0A1Q9R4G7_PSEPU</name>
<dbReference type="Proteomes" id="UP000186736">
    <property type="component" value="Unassembled WGS sequence"/>
</dbReference>
<dbReference type="OrthoDB" id="6637242at2"/>
<evidence type="ECO:0000313" key="2">
    <source>
        <dbReference type="Proteomes" id="UP000186736"/>
    </source>
</evidence>
<dbReference type="RefSeq" id="WP_144443581.1">
    <property type="nucleotide sequence ID" value="NZ_MKZO01000025.1"/>
</dbReference>